<keyword evidence="2" id="KW-1185">Reference proteome</keyword>
<sequence>MQRREFLTSGAAASTVAFWGPFSRNDGEDDGLEYDDGGYPIPPDHITEIRDDLDELREFQPEFYYGHMNYLEQEEARSKARGLYGWTAESEDHDVTAHYYWFRHQTQQSLLNTLFNVDVSWGDAHYLDHEPTIVFRREDKTVDTIVTTGGHHYALYIDGEWGPMSEEYVSGRETHVNLMVIRPHNHYMESPSSAVGDGQFVEDFRGTFGSFRDVREDWYDEGIDDGRYNNTADRAIEDPFVFYDEERHHWWDSDTNDAWFARNVWIPLGLSEGTSRNRLRFEED</sequence>
<proteinExistence type="predicted"/>
<evidence type="ECO:0000313" key="1">
    <source>
        <dbReference type="EMBL" id="SDL08763.1"/>
    </source>
</evidence>
<organism evidence="1 2">
    <name type="scientific">Natronorubrum texcoconense</name>
    <dbReference type="NCBI Taxonomy" id="1095776"/>
    <lineage>
        <taxon>Archaea</taxon>
        <taxon>Methanobacteriati</taxon>
        <taxon>Methanobacteriota</taxon>
        <taxon>Stenosarchaea group</taxon>
        <taxon>Halobacteria</taxon>
        <taxon>Halobacteriales</taxon>
        <taxon>Natrialbaceae</taxon>
        <taxon>Natronorubrum</taxon>
    </lineage>
</organism>
<name>A0A1G9H8M2_9EURY</name>
<evidence type="ECO:0000313" key="2">
    <source>
        <dbReference type="Proteomes" id="UP000198882"/>
    </source>
</evidence>
<dbReference type="AlphaFoldDB" id="A0A1G9H8M2"/>
<protein>
    <submittedName>
        <fullName evidence="1">Uncharacterized protein</fullName>
    </submittedName>
</protein>
<accession>A0A1G9H8M2</accession>
<dbReference type="STRING" id="1095776.SAMN04515672_0130"/>
<dbReference type="EMBL" id="FNFE01000011">
    <property type="protein sequence ID" value="SDL08763.1"/>
    <property type="molecule type" value="Genomic_DNA"/>
</dbReference>
<dbReference type="RefSeq" id="WP_090312391.1">
    <property type="nucleotide sequence ID" value="NZ_FNFE01000011.1"/>
</dbReference>
<reference evidence="2" key="1">
    <citation type="submission" date="2016-10" db="EMBL/GenBank/DDBJ databases">
        <authorList>
            <person name="Varghese N."/>
            <person name="Submissions S."/>
        </authorList>
    </citation>
    <scope>NUCLEOTIDE SEQUENCE [LARGE SCALE GENOMIC DNA]</scope>
    <source>
        <strain evidence="2">B4,CECT 8067,JCM 17497</strain>
    </source>
</reference>
<gene>
    <name evidence="1" type="ORF">SAMN04515672_0130</name>
</gene>
<dbReference type="Proteomes" id="UP000198882">
    <property type="component" value="Unassembled WGS sequence"/>
</dbReference>
<dbReference type="OrthoDB" id="202444at2157"/>